<dbReference type="GO" id="GO:0004114">
    <property type="term" value="F:3',5'-cyclic-nucleotide phosphodiesterase activity"/>
    <property type="evidence" value="ECO:0007669"/>
    <property type="project" value="InterPro"/>
</dbReference>
<feature type="active site" description="Proton donor" evidence="3">
    <location>
        <position position="259"/>
    </location>
</feature>
<evidence type="ECO:0000256" key="2">
    <source>
        <dbReference type="ARBA" id="ARBA00022801"/>
    </source>
</evidence>
<feature type="binding site" evidence="5">
    <location>
        <position position="413"/>
    </location>
    <ligand>
        <name>Zn(2+)</name>
        <dbReference type="ChEBI" id="CHEBI:29105"/>
        <label>1</label>
    </ligand>
</feature>
<comment type="similarity">
    <text evidence="6">Belongs to the cyclic nucleotide phosphodiesterase family.</text>
</comment>
<dbReference type="InterPro" id="IPR002073">
    <property type="entry name" value="PDEase_catalytic_dom"/>
</dbReference>
<feature type="binding site" evidence="5">
    <location>
        <position position="300"/>
    </location>
    <ligand>
        <name>Zn(2+)</name>
        <dbReference type="ChEBI" id="CHEBI:29105"/>
        <label>2</label>
    </ligand>
</feature>
<dbReference type="EMBL" id="FR824063">
    <property type="protein sequence ID" value="CCA16086.1"/>
    <property type="molecule type" value="Genomic_DNA"/>
</dbReference>
<reference evidence="8" key="1">
    <citation type="journal article" date="2011" name="PLoS Biol.">
        <title>Gene gain and loss during evolution of obligate parasitism in the white rust pathogen of Arabidopsis thaliana.</title>
        <authorList>
            <person name="Kemen E."/>
            <person name="Gardiner A."/>
            <person name="Schultz-Larsen T."/>
            <person name="Kemen A.C."/>
            <person name="Balmuth A.L."/>
            <person name="Robert-Seilaniantz A."/>
            <person name="Bailey K."/>
            <person name="Holub E."/>
            <person name="Studholme D.J."/>
            <person name="Maclean D."/>
            <person name="Jones J.D."/>
        </authorList>
    </citation>
    <scope>NUCLEOTIDE SEQUENCE</scope>
</reference>
<evidence type="ECO:0000256" key="1">
    <source>
        <dbReference type="ARBA" id="ARBA00022723"/>
    </source>
</evidence>
<feature type="binding site" evidence="5">
    <location>
        <position position="263"/>
    </location>
    <ligand>
        <name>Zn(2+)</name>
        <dbReference type="ChEBI" id="CHEBI:29105"/>
        <label>1</label>
    </ligand>
</feature>
<evidence type="ECO:0000313" key="8">
    <source>
        <dbReference type="EMBL" id="CCA16086.1"/>
    </source>
</evidence>
<dbReference type="EC" id="3.1.4.-" evidence="6"/>
<dbReference type="GO" id="GO:0046872">
    <property type="term" value="F:metal ion binding"/>
    <property type="evidence" value="ECO:0007669"/>
    <property type="project" value="UniProtKB-KW"/>
</dbReference>
<evidence type="ECO:0000256" key="5">
    <source>
        <dbReference type="PIRSR" id="PIRSR623088-3"/>
    </source>
</evidence>
<dbReference type="PROSITE" id="PS00126">
    <property type="entry name" value="PDEASE_I_1"/>
    <property type="match status" value="1"/>
</dbReference>
<dbReference type="Pfam" id="PF00233">
    <property type="entry name" value="PDEase_I"/>
    <property type="match status" value="1"/>
</dbReference>
<organism evidence="8">
    <name type="scientific">Albugo laibachii Nc14</name>
    <dbReference type="NCBI Taxonomy" id="890382"/>
    <lineage>
        <taxon>Eukaryota</taxon>
        <taxon>Sar</taxon>
        <taxon>Stramenopiles</taxon>
        <taxon>Oomycota</taxon>
        <taxon>Peronosporomycetes</taxon>
        <taxon>Albuginales</taxon>
        <taxon>Albuginaceae</taxon>
        <taxon>Albugo</taxon>
    </lineage>
</organism>
<dbReference type="PRINTS" id="PR00387">
    <property type="entry name" value="PDIESTERASE1"/>
</dbReference>
<dbReference type="InterPro" id="IPR036971">
    <property type="entry name" value="PDEase_catalytic_dom_sf"/>
</dbReference>
<comment type="cofactor">
    <cofactor evidence="6">
        <name>a divalent metal cation</name>
        <dbReference type="ChEBI" id="CHEBI:60240"/>
    </cofactor>
    <text evidence="6">Binds 2 divalent metal cations per subunit. Site 1 may preferentially bind zinc ions, while site 2 has a preference for magnesium and/or manganese ions.</text>
</comment>
<dbReference type="PROSITE" id="PS51845">
    <property type="entry name" value="PDEASE_I_2"/>
    <property type="match status" value="1"/>
</dbReference>
<evidence type="ECO:0000256" key="3">
    <source>
        <dbReference type="PIRSR" id="PIRSR623088-1"/>
    </source>
</evidence>
<proteinExistence type="inferred from homology"/>
<feature type="binding site" evidence="4">
    <location>
        <position position="413"/>
    </location>
    <ligand>
        <name>AMP</name>
        <dbReference type="ChEBI" id="CHEBI:456215"/>
    </ligand>
</feature>
<dbReference type="InterPro" id="IPR023174">
    <property type="entry name" value="PDEase_CS"/>
</dbReference>
<feature type="binding site" evidence="5">
    <location>
        <position position="299"/>
    </location>
    <ligand>
        <name>Zn(2+)</name>
        <dbReference type="ChEBI" id="CHEBI:29105"/>
        <label>1</label>
    </ligand>
</feature>
<feature type="binding site" evidence="4">
    <location>
        <position position="468"/>
    </location>
    <ligand>
        <name>AMP</name>
        <dbReference type="ChEBI" id="CHEBI:456215"/>
    </ligand>
</feature>
<gene>
    <name evidence="8" type="primary">AlNc14C18G1873</name>
    <name evidence="8" type="ORF">ALNC14_022290</name>
</gene>
<dbReference type="GO" id="GO:0007165">
    <property type="term" value="P:signal transduction"/>
    <property type="evidence" value="ECO:0007669"/>
    <property type="project" value="InterPro"/>
</dbReference>
<reference evidence="8" key="2">
    <citation type="submission" date="2011-02" db="EMBL/GenBank/DDBJ databases">
        <authorList>
            <person name="MacLean D."/>
        </authorList>
    </citation>
    <scope>NUCLEOTIDE SEQUENCE</scope>
</reference>
<dbReference type="SUPFAM" id="SSF109604">
    <property type="entry name" value="HD-domain/PDEase-like"/>
    <property type="match status" value="1"/>
</dbReference>
<name>F0W4Q1_9STRA</name>
<dbReference type="InterPro" id="IPR023088">
    <property type="entry name" value="PDEase"/>
</dbReference>
<feature type="binding site" evidence="4">
    <location>
        <position position="300"/>
    </location>
    <ligand>
        <name>AMP</name>
        <dbReference type="ChEBI" id="CHEBI:456215"/>
    </ligand>
</feature>
<evidence type="ECO:0000256" key="4">
    <source>
        <dbReference type="PIRSR" id="PIRSR623088-2"/>
    </source>
</evidence>
<dbReference type="Gene3D" id="1.10.1300.10">
    <property type="entry name" value="3'5'-cyclic nucleotide phosphodiesterase, catalytic domain"/>
    <property type="match status" value="1"/>
</dbReference>
<feature type="binding site" evidence="4">
    <location>
        <begin position="259"/>
        <end position="263"/>
    </location>
    <ligand>
        <name>AMP</name>
        <dbReference type="ChEBI" id="CHEBI:456215"/>
    </ligand>
</feature>
<keyword evidence="1 5" id="KW-0479">Metal-binding</keyword>
<accession>F0W4Q1</accession>
<feature type="domain" description="PDEase" evidence="7">
    <location>
        <begin position="181"/>
        <end position="512"/>
    </location>
</feature>
<evidence type="ECO:0000256" key="6">
    <source>
        <dbReference type="RuleBase" id="RU363067"/>
    </source>
</evidence>
<keyword evidence="2 6" id="KW-0378">Hydrolase</keyword>
<protein>
    <recommendedName>
        <fullName evidence="6">Phosphodiesterase</fullName>
        <ecNumber evidence="6">3.1.4.-</ecNumber>
    </recommendedName>
</protein>
<feature type="binding site" evidence="5">
    <location>
        <position position="300"/>
    </location>
    <ligand>
        <name>Zn(2+)</name>
        <dbReference type="ChEBI" id="CHEBI:29105"/>
        <label>1</label>
    </ligand>
</feature>
<dbReference type="PANTHER" id="PTHR11347">
    <property type="entry name" value="CYCLIC NUCLEOTIDE PHOSPHODIESTERASE"/>
    <property type="match status" value="1"/>
</dbReference>
<evidence type="ECO:0000259" key="7">
    <source>
        <dbReference type="PROSITE" id="PS51845"/>
    </source>
</evidence>
<dbReference type="AlphaFoldDB" id="F0W4Q1"/>
<sequence>METPTTDFSRGLLYSKSRSTSTSTDFMDPVEYGLECPHAWSPLSKSRSSLDILHSSDDIFLQRKLSLQSFPQSATLPRNLSWIQAWTLDSKTLKECMHQSASDLQPLESNSVCPKTRNASSRMNSLSWEDLCDEQVVEEDAQTWNEVELLQSCGPQKRSRDQISSYSMLGDVCIVRICQRLEIDTQHINRIVEIVHIQIGTRDMNMPQLASLLGEQLFAFLGLLAFEDLHLMDKYIDQDALVDLLRHIQARYMAKNPFHNACHAADVMHTMYTLLAYTHLRTKISPHLQVAAILASVMHDIEHVGLTNDFLVKSEHRIAREYISKAPMEAMHANLAILLLLDEKFRLMDRFPVTQREEIIHVVVETILSTALSSQRDMLQQVRDMDFSSIKTLIPLPFDSQLSILRLVLHISDIGQTMKPFPIHQMWAERLNEENFLQGDMERKLHLCITTKCCDRRRWDQAQFCESQVDFLQSFALPAIQTLQEVPWMHVEAYVKGIEGNIEQWRRHRSEL</sequence>
<dbReference type="HOGENOM" id="CLU_532557_0_0_1"/>